<gene>
    <name evidence="1" type="ORF">Faunusvirus1_9</name>
</gene>
<organism evidence="1">
    <name type="scientific">Faunusvirus sp</name>
    <dbReference type="NCBI Taxonomy" id="2487766"/>
    <lineage>
        <taxon>Viruses</taxon>
        <taxon>Varidnaviria</taxon>
        <taxon>Bamfordvirae</taxon>
        <taxon>Nucleocytoviricota</taxon>
        <taxon>Megaviricetes</taxon>
        <taxon>Imitervirales</taxon>
        <taxon>Mimiviridae</taxon>
    </lineage>
</organism>
<sequence>MGTTSSLEKTELATRDIIDLSLDEQAKHADIITKLRTIDVMQIYADTATISPNYAKWSATSVGNIAYLILHAPDRYTKSMCLKVLDNYKCAINTYKRSKLVG</sequence>
<proteinExistence type="predicted"/>
<protein>
    <submittedName>
        <fullName evidence="1">Uncharacterized protein</fullName>
    </submittedName>
</protein>
<dbReference type="EMBL" id="MK072132">
    <property type="protein sequence ID" value="AYV78989.1"/>
    <property type="molecule type" value="Genomic_DNA"/>
</dbReference>
<name>A0A3G5A089_9VIRU</name>
<evidence type="ECO:0000313" key="1">
    <source>
        <dbReference type="EMBL" id="AYV78989.1"/>
    </source>
</evidence>
<reference evidence="1" key="1">
    <citation type="submission" date="2018-10" db="EMBL/GenBank/DDBJ databases">
        <title>Hidden diversity of soil giant viruses.</title>
        <authorList>
            <person name="Schulz F."/>
            <person name="Alteio L."/>
            <person name="Goudeau D."/>
            <person name="Ryan E.M."/>
            <person name="Malmstrom R.R."/>
            <person name="Blanchard J."/>
            <person name="Woyke T."/>
        </authorList>
    </citation>
    <scope>NUCLEOTIDE SEQUENCE</scope>
    <source>
        <strain evidence="1">FNV1</strain>
    </source>
</reference>
<accession>A0A3G5A089</accession>